<dbReference type="Proteomes" id="UP000324170">
    <property type="component" value="Unassembled WGS sequence"/>
</dbReference>
<evidence type="ECO:0000313" key="3">
    <source>
        <dbReference type="EMBL" id="TYO94494.1"/>
    </source>
</evidence>
<evidence type="ECO:0000313" key="5">
    <source>
        <dbReference type="Proteomes" id="UP000324170"/>
    </source>
</evidence>
<dbReference type="HOGENOM" id="CLU_2884926_0_0_6"/>
<evidence type="ECO:0000313" key="1">
    <source>
        <dbReference type="EMBL" id="CDG15946.1"/>
    </source>
</evidence>
<dbReference type="STRING" id="351671.XDD1_0235"/>
<dbReference type="AlphaFoldDB" id="A0A068QMQ3"/>
<protein>
    <submittedName>
        <fullName evidence="2">Uncharacterized protein</fullName>
    </submittedName>
</protein>
<name>A0A068QMQ3_9GAMM</name>
<organism evidence="2 4">
    <name type="scientific">Xenorhabdus doucetiae</name>
    <dbReference type="NCBI Taxonomy" id="351671"/>
    <lineage>
        <taxon>Bacteria</taxon>
        <taxon>Pseudomonadati</taxon>
        <taxon>Pseudomonadota</taxon>
        <taxon>Gammaproteobacteria</taxon>
        <taxon>Enterobacterales</taxon>
        <taxon>Morganellaceae</taxon>
        <taxon>Xenorhabdus</taxon>
    </lineage>
</organism>
<keyword evidence="5" id="KW-1185">Reference proteome</keyword>
<dbReference type="KEGG" id="xdo:XDD1_0243"/>
<accession>A0A068QMQ3</accession>
<sequence>MVTNLQLISLEYLDVILRKNVGDTIHAGVALDYTCFFVFRSKDKSMLDDDVNKFVVDFYFIIS</sequence>
<evidence type="ECO:0000313" key="4">
    <source>
        <dbReference type="Proteomes" id="UP000032721"/>
    </source>
</evidence>
<gene>
    <name evidence="3" type="ORF">LY16_03631</name>
    <name evidence="1" type="ORF">XDD1_0235</name>
    <name evidence="2" type="ORF">XDD1_0243</name>
</gene>
<reference evidence="2 4" key="1">
    <citation type="submission" date="2013-07" db="EMBL/GenBank/DDBJ databases">
        <authorList>
            <person name="Genoscope - CEA"/>
        </authorList>
    </citation>
    <scope>NUCLEOTIDE SEQUENCE [LARGE SCALE GENOMIC DNA]</scope>
    <source>
        <strain evidence="2">FRM16</strain>
        <strain evidence="4">FRM16 / DSM 17909</strain>
    </source>
</reference>
<dbReference type="EMBL" id="FO704550">
    <property type="protein sequence ID" value="CDG15946.1"/>
    <property type="molecule type" value="Genomic_DNA"/>
</dbReference>
<proteinExistence type="predicted"/>
<dbReference type="KEGG" id="xdo:XDD1_0235"/>
<dbReference type="EMBL" id="VNHN01000119">
    <property type="protein sequence ID" value="TYO94494.1"/>
    <property type="molecule type" value="Genomic_DNA"/>
</dbReference>
<reference evidence="3 5" key="2">
    <citation type="submission" date="2019-07" db="EMBL/GenBank/DDBJ databases">
        <title>Genomic Encyclopedia of Type Strains, Phase I: the one thousand microbial genomes (KMG-I) project.</title>
        <authorList>
            <person name="Kyrpides N."/>
        </authorList>
    </citation>
    <scope>NUCLEOTIDE SEQUENCE [LARGE SCALE GENOMIC DNA]</scope>
    <source>
        <strain evidence="3 5">DSM 17909</strain>
    </source>
</reference>
<dbReference type="Proteomes" id="UP000032721">
    <property type="component" value="Chromosome"/>
</dbReference>
<dbReference type="EMBL" id="FO704550">
    <property type="protein sequence ID" value="CDG15954.1"/>
    <property type="molecule type" value="Genomic_DNA"/>
</dbReference>
<evidence type="ECO:0000313" key="2">
    <source>
        <dbReference type="EMBL" id="CDG15954.1"/>
    </source>
</evidence>